<evidence type="ECO:0000256" key="2">
    <source>
        <dbReference type="SAM" id="SignalP"/>
    </source>
</evidence>
<comment type="caution">
    <text evidence="4">The sequence shown here is derived from an EMBL/GenBank/DDBJ whole genome shotgun (WGS) entry which is preliminary data.</text>
</comment>
<keyword evidence="5" id="KW-1185">Reference proteome</keyword>
<evidence type="ECO:0000259" key="3">
    <source>
        <dbReference type="Pfam" id="PF18962"/>
    </source>
</evidence>
<feature type="domain" description="Secretion system C-terminal sorting" evidence="3">
    <location>
        <begin position="1648"/>
        <end position="1721"/>
    </location>
</feature>
<dbReference type="InterPro" id="IPR026444">
    <property type="entry name" value="Secre_tail"/>
</dbReference>
<dbReference type="Gene3D" id="2.60.40.740">
    <property type="match status" value="2"/>
</dbReference>
<sequence>MKKFYLFVILLVSGFGFAQVNLTGNASYALKISGEVGADGSSCGNNVTRGLQWIASNDINNKAKTIVQGTASYPDNGHGLTAQKFDPAIVYFTDTDKIKELFVGTTKRDRGTSGCKDVQYSTATIPVTTDNFSQNFVFSDLALNQSGNVQVDVYPIINLINPDTNNNILGTETSIVIPQIKGIDPKYFNWMYHIDGDQKKIKVGPITLLIDVWRSLPDEYQGKNSLDIKCKEFLDVSAIGKKIWLRANTTGTTVEFLCAKSAPYIDAVDDAQTSCFNGKDARAIMKFSSKLIEGETLRITVLQVTAAGEPMNEVFSMDPDQSITIGDDLLFEIPRDLKEGHYRVSLIGWYKEPNKPGANTYVMDPNHQKVFTITSPTAVDFSATKKNDVNCYNGNDGAINVEASGGIDKGIYQYSTNAGVSWNSFTNGDKTTIEGLVKGKYVVRVRKLRNDKDTVGCLALTPKEEVKEIPVEIEQPESPLALSGDVSQKDPTFKGAQDGTIIASIKGGSPIGGNKYSYEWRNEKGDLIDAGKSKGSFFDGIYTITLSGVPEGTYTLKVTDKFSCELTLKDIAVLDDPEPIEIILKVKQNIFCNSANLGEEGFENKTLAANGSLVALVKGGKTLKATDNKGLPYYFYWKKQVSKDVWEDLEVNDSIIKDLPKGTYSINVEDANRIMHGTYTLTEQTPIAVETTIIEPDPMEVIFDSTDVSCFEGTNGWAKASIKNGKSTYAYTWYGPDHNAVEGDEIKNLAAGTYYVDVIDKVKGCFVKDSVKITQPLKQVMISYSTIKTPTFSGASDGKLVVKISGGTVFGPTENNGKLYNYEWINNAGDIQNVTAVVENGVYIITLDNAPADTYFLTVTDKNYNNASGQIVNCSVVKSEMKLTEPDPLKVVFEIVQTISCNAKNDYGKETDANPNDGQRDESQDGILKAHVTGGTPLELEKNNGLPYFFHWKKQQDNGTWRDLGVQNPVLSNLSYGNYALNVEDRNGVILGTYTAGKWIAKDSIQFMDQPPVLTVEIEKGDVFCNGGNDGWATATAKGGSGGYTYVWSNEVESDKNTILKTGTYSVIATDAKGCTAYAEVFIDEPKKPLAINYKEVFNPTFYKATNGRIVVEVTGGKISKDNDYWFEWKNSKGIVQTAATTSFANDIYTISLLGLPEETYTLTVRDANYNLATNKASCTVANAVTELEDPDPLEVTFEIIRDISCNVSNEFGNEIDASPRDNQRDESQDGILKAHVTGGIQLSAEKNNRLPYFYTWKKKQNDGSWAVWNNTGDTAEYLSEGTYALNIEDANGIKLGTYVNNVLVKEIDAEKYIPQPDQLKLSFTKFDVGCTTGDDGWAEAHVTGGTSPYTYQWTNGETTPKIENITTNNYFVMVTDAKGCVVQGSIFVGDPNGILTTETVKNPICYKGNDGSIELNVTGGNLPYSYLWNTGAVTKDLNNLSAGNYEVTITCPDCCVYKKRFVLKDPEPVIVNVGPDRTLCIDQSLDLDATIKDSQAKYSWTSTNGFTSNEAKINVSKAGTYHVKVTTALGCIGEDEIVIKTSQMAISAEFLLSSQAYLDEEVILVNTSNPFGESTDWVIPNGVKVVEQKEKYITLKFDAIGVYSIGLKQTQGECYAVYTKNIMVEKRGALPNTETASQFIIDFIVTPNPSNGNFKAIVNLENNSAINLRLFSSSGQNTMIQKQESGKKKYEIDFNTSLQSGIYIVVLETGQQTLVKKIIIN</sequence>
<feature type="signal peptide" evidence="2">
    <location>
        <begin position="1"/>
        <end position="18"/>
    </location>
</feature>
<reference evidence="4 5" key="1">
    <citation type="submission" date="2021-01" db="EMBL/GenBank/DDBJ databases">
        <title>Genome seq and assembly of Flavobacterium sp. GN10.</title>
        <authorList>
            <person name="Chhetri G."/>
        </authorList>
    </citation>
    <scope>NUCLEOTIDE SEQUENCE [LARGE SCALE GENOMIC DNA]</scope>
    <source>
        <strain evidence="4 5">GN10</strain>
    </source>
</reference>
<dbReference type="InterPro" id="IPR025667">
    <property type="entry name" value="SprB_repeat"/>
</dbReference>
<accession>A0ABS1KGE3</accession>
<proteinExistence type="predicted"/>
<dbReference type="Pfam" id="PF13573">
    <property type="entry name" value="SprB"/>
    <property type="match status" value="5"/>
</dbReference>
<evidence type="ECO:0000313" key="4">
    <source>
        <dbReference type="EMBL" id="MBL0738425.1"/>
    </source>
</evidence>
<name>A0ABS1KGE3_9FLAO</name>
<evidence type="ECO:0000256" key="1">
    <source>
        <dbReference type="ARBA" id="ARBA00022729"/>
    </source>
</evidence>
<gene>
    <name evidence="4" type="ORF">JI750_16130</name>
</gene>
<evidence type="ECO:0000313" key="5">
    <source>
        <dbReference type="Proteomes" id="UP000603728"/>
    </source>
</evidence>
<keyword evidence="1 2" id="KW-0732">Signal</keyword>
<dbReference type="RefSeq" id="WP_202004221.1">
    <property type="nucleotide sequence ID" value="NZ_JAERSF010000003.1"/>
</dbReference>
<dbReference type="NCBIfam" id="TIGR04183">
    <property type="entry name" value="Por_Secre_tail"/>
    <property type="match status" value="1"/>
</dbReference>
<dbReference type="EMBL" id="JAERSF010000003">
    <property type="protein sequence ID" value="MBL0738425.1"/>
    <property type="molecule type" value="Genomic_DNA"/>
</dbReference>
<feature type="chain" id="PRO_5045716352" evidence="2">
    <location>
        <begin position="19"/>
        <end position="1722"/>
    </location>
</feature>
<organism evidence="4 5">
    <name type="scientific">Flavobacterium tagetis</name>
    <dbReference type="NCBI Taxonomy" id="2801336"/>
    <lineage>
        <taxon>Bacteria</taxon>
        <taxon>Pseudomonadati</taxon>
        <taxon>Bacteroidota</taxon>
        <taxon>Flavobacteriia</taxon>
        <taxon>Flavobacteriales</taxon>
        <taxon>Flavobacteriaceae</taxon>
        <taxon>Flavobacterium</taxon>
    </lineage>
</organism>
<dbReference type="InterPro" id="IPR013783">
    <property type="entry name" value="Ig-like_fold"/>
</dbReference>
<dbReference type="Proteomes" id="UP000603728">
    <property type="component" value="Unassembled WGS sequence"/>
</dbReference>
<dbReference type="Pfam" id="PF18962">
    <property type="entry name" value="Por_Secre_tail"/>
    <property type="match status" value="1"/>
</dbReference>
<protein>
    <submittedName>
        <fullName evidence="4">T9SS type A sorting domain-containing protein</fullName>
    </submittedName>
</protein>
<dbReference type="Gene3D" id="2.60.40.10">
    <property type="entry name" value="Immunoglobulins"/>
    <property type="match status" value="1"/>
</dbReference>